<comment type="similarity">
    <text evidence="2">Belongs to the bacterial solute-binding protein 1 family.</text>
</comment>
<gene>
    <name evidence="4" type="ORF">E0E05_09055</name>
</gene>
<dbReference type="CDD" id="cd13585">
    <property type="entry name" value="PBP2_TMBP_like"/>
    <property type="match status" value="1"/>
</dbReference>
<proteinExistence type="inferred from homology"/>
<organism evidence="4 5">
    <name type="scientific">Roseitalea porphyridii</name>
    <dbReference type="NCBI Taxonomy" id="1852022"/>
    <lineage>
        <taxon>Bacteria</taxon>
        <taxon>Pseudomonadati</taxon>
        <taxon>Pseudomonadota</taxon>
        <taxon>Alphaproteobacteria</taxon>
        <taxon>Hyphomicrobiales</taxon>
        <taxon>Ahrensiaceae</taxon>
        <taxon>Roseitalea</taxon>
    </lineage>
</organism>
<protein>
    <submittedName>
        <fullName evidence="4">Sugar ABC transporter substrate-binding protein</fullName>
    </submittedName>
</protein>
<comment type="subcellular location">
    <subcellularLocation>
        <location evidence="1">Periplasm</location>
    </subcellularLocation>
</comment>
<dbReference type="GO" id="GO:0042597">
    <property type="term" value="C:periplasmic space"/>
    <property type="evidence" value="ECO:0007669"/>
    <property type="project" value="UniProtKB-SubCell"/>
</dbReference>
<evidence type="ECO:0000256" key="2">
    <source>
        <dbReference type="ARBA" id="ARBA00008520"/>
    </source>
</evidence>
<dbReference type="SUPFAM" id="SSF53850">
    <property type="entry name" value="Periplasmic binding protein-like II"/>
    <property type="match status" value="1"/>
</dbReference>
<dbReference type="PROSITE" id="PS51318">
    <property type="entry name" value="TAT"/>
    <property type="match status" value="1"/>
</dbReference>
<keyword evidence="3" id="KW-0574">Periplasm</keyword>
<reference evidence="4 5" key="1">
    <citation type="journal article" date="2017" name="Int. J. Syst. Evol. Microbiol.">
        <title>Roseitalea porphyridii gen. nov., sp. nov., isolated from a red alga, and reclassification of Hoeflea suaedae Chung et al. 2013 as Pseudohoeflea suaedae gen. nov., comb. nov.</title>
        <authorList>
            <person name="Hyeon J.W."/>
            <person name="Jeong S.E."/>
            <person name="Baek K."/>
            <person name="Jeon C.O."/>
        </authorList>
    </citation>
    <scope>NUCLEOTIDE SEQUENCE [LARGE SCALE GENOMIC DNA]</scope>
    <source>
        <strain evidence="4 5">MA7-20</strain>
    </source>
</reference>
<dbReference type="OrthoDB" id="9805950at2"/>
<evidence type="ECO:0000313" key="5">
    <source>
        <dbReference type="Proteomes" id="UP000293719"/>
    </source>
</evidence>
<dbReference type="AlphaFoldDB" id="A0A4P6V2B5"/>
<dbReference type="RefSeq" id="WP_131616410.1">
    <property type="nucleotide sequence ID" value="NZ_CP036532.1"/>
</dbReference>
<dbReference type="Gene3D" id="3.40.190.10">
    <property type="entry name" value="Periplasmic binding protein-like II"/>
    <property type="match status" value="2"/>
</dbReference>
<evidence type="ECO:0000256" key="1">
    <source>
        <dbReference type="ARBA" id="ARBA00004418"/>
    </source>
</evidence>
<keyword evidence="5" id="KW-1185">Reference proteome</keyword>
<accession>A0A4P6V2B5</accession>
<sequence length="432" mass="46524">MLCKGIDRRRLLLSMGAAAMTGGLLSSTRLASAQQGNNEPVKLLLGSHMEYLQTLAPDYAAAHGPTPEIELVTTPDLPVKLNSTLIARRSPGDAVFVTAALMSGLAEKGWLTDMTDLIEQELLPNGLIENSLTAANYQGRYFGVPVTIGAPIMHWNKALFEARGLDTEAPNNWHATPGSWDTLVEYAKEINDPDNNIYGITDNWGGVGSMFTFGSLLQGGGGRFLDDDLQPVMNSEAGVEALSRMVDLLHLHKVIDPAAVTYTWVFDASPAYLAGQRGIFFTWPFIAGIANGSDDSAIQGQSGYAPNPALETSASIDGSEFLSIPVFADNPEGGRQFIKLATSLDKQILQGSTSPWAPSVDAALSHPDVSGNLPFAEVIRQSYQYPVDGGYSPDRERWQEILTGQLSRAFAREVAPKEALDEAVKLINASRT</sequence>
<dbReference type="EMBL" id="CP036532">
    <property type="protein sequence ID" value="QBK30726.1"/>
    <property type="molecule type" value="Genomic_DNA"/>
</dbReference>
<dbReference type="InterPro" id="IPR006059">
    <property type="entry name" value="SBP"/>
</dbReference>
<name>A0A4P6V2B5_9HYPH</name>
<dbReference type="InterPro" id="IPR050490">
    <property type="entry name" value="Bact_solute-bd_prot1"/>
</dbReference>
<dbReference type="KEGG" id="rpod:E0E05_09055"/>
<dbReference type="Proteomes" id="UP000293719">
    <property type="component" value="Chromosome"/>
</dbReference>
<dbReference type="PANTHER" id="PTHR43649:SF12">
    <property type="entry name" value="DIACETYLCHITOBIOSE BINDING PROTEIN DASA"/>
    <property type="match status" value="1"/>
</dbReference>
<dbReference type="PANTHER" id="PTHR43649">
    <property type="entry name" value="ARABINOSE-BINDING PROTEIN-RELATED"/>
    <property type="match status" value="1"/>
</dbReference>
<evidence type="ECO:0000256" key="3">
    <source>
        <dbReference type="ARBA" id="ARBA00022764"/>
    </source>
</evidence>
<dbReference type="GeneID" id="90767441"/>
<dbReference type="InterPro" id="IPR006311">
    <property type="entry name" value="TAT_signal"/>
</dbReference>
<dbReference type="Pfam" id="PF01547">
    <property type="entry name" value="SBP_bac_1"/>
    <property type="match status" value="1"/>
</dbReference>
<evidence type="ECO:0000313" key="4">
    <source>
        <dbReference type="EMBL" id="QBK30726.1"/>
    </source>
</evidence>